<dbReference type="Gene3D" id="1.10.10.10">
    <property type="entry name" value="Winged helix-like DNA-binding domain superfamily/Winged helix DNA-binding domain"/>
    <property type="match status" value="1"/>
</dbReference>
<dbReference type="Pfam" id="PF07696">
    <property type="entry name" value="7TMR-DISMED2"/>
    <property type="match status" value="1"/>
</dbReference>
<keyword evidence="4" id="KW-1133">Transmembrane helix</keyword>
<feature type="transmembrane region" description="Helical" evidence="4">
    <location>
        <begin position="316"/>
        <end position="342"/>
    </location>
</feature>
<feature type="domain" description="HTH luxR-type" evidence="5">
    <location>
        <begin position="396"/>
        <end position="461"/>
    </location>
</feature>
<proteinExistence type="predicted"/>
<dbReference type="InterPro" id="IPR016032">
    <property type="entry name" value="Sig_transdc_resp-reg_C-effctor"/>
</dbReference>
<accession>A0ABT8VPI1</accession>
<keyword evidence="3" id="KW-0804">Transcription</keyword>
<keyword evidence="2" id="KW-0238">DNA-binding</keyword>
<gene>
    <name evidence="6" type="ORF">QVZ41_03380</name>
</gene>
<dbReference type="InterPro" id="IPR036388">
    <property type="entry name" value="WH-like_DNA-bd_sf"/>
</dbReference>
<protein>
    <submittedName>
        <fullName evidence="6">7TM diverse intracellular signaling domain-containing protein</fullName>
    </submittedName>
</protein>
<dbReference type="SMART" id="SM00421">
    <property type="entry name" value="HTH_LUXR"/>
    <property type="match status" value="1"/>
</dbReference>
<dbReference type="PANTHER" id="PTHR44688:SF16">
    <property type="entry name" value="DNA-BINDING TRANSCRIPTIONAL ACTIVATOR DEVR_DOSR"/>
    <property type="match status" value="1"/>
</dbReference>
<dbReference type="RefSeq" id="WP_302883137.1">
    <property type="nucleotide sequence ID" value="NZ_JAUMIT010000001.1"/>
</dbReference>
<feature type="transmembrane region" description="Helical" evidence="4">
    <location>
        <begin position="175"/>
        <end position="193"/>
    </location>
</feature>
<comment type="caution">
    <text evidence="6">The sequence shown here is derived from an EMBL/GenBank/DDBJ whole genome shotgun (WGS) entry which is preliminary data.</text>
</comment>
<evidence type="ECO:0000256" key="2">
    <source>
        <dbReference type="ARBA" id="ARBA00023125"/>
    </source>
</evidence>
<evidence type="ECO:0000259" key="5">
    <source>
        <dbReference type="PROSITE" id="PS50043"/>
    </source>
</evidence>
<dbReference type="CDD" id="cd06170">
    <property type="entry name" value="LuxR_C_like"/>
    <property type="match status" value="1"/>
</dbReference>
<evidence type="ECO:0000256" key="1">
    <source>
        <dbReference type="ARBA" id="ARBA00023015"/>
    </source>
</evidence>
<dbReference type="Proteomes" id="UP001168642">
    <property type="component" value="Unassembled WGS sequence"/>
</dbReference>
<dbReference type="Gene3D" id="2.60.40.2380">
    <property type="match status" value="1"/>
</dbReference>
<evidence type="ECO:0000313" key="7">
    <source>
        <dbReference type="Proteomes" id="UP001168642"/>
    </source>
</evidence>
<feature type="transmembrane region" description="Helical" evidence="4">
    <location>
        <begin position="227"/>
        <end position="247"/>
    </location>
</feature>
<dbReference type="Pfam" id="PF07695">
    <property type="entry name" value="7TMR-DISM_7TM"/>
    <property type="match status" value="1"/>
</dbReference>
<dbReference type="PROSITE" id="PS50043">
    <property type="entry name" value="HTH_LUXR_2"/>
    <property type="match status" value="1"/>
</dbReference>
<feature type="transmembrane region" description="Helical" evidence="4">
    <location>
        <begin position="200"/>
        <end position="221"/>
    </location>
</feature>
<dbReference type="EMBL" id="JAUMIT010000001">
    <property type="protein sequence ID" value="MDO3693890.1"/>
    <property type="molecule type" value="Genomic_DNA"/>
</dbReference>
<organism evidence="6 7">
    <name type="scientific">Wenyingzhuangia gilva</name>
    <dbReference type="NCBI Taxonomy" id="3057677"/>
    <lineage>
        <taxon>Bacteria</taxon>
        <taxon>Pseudomonadati</taxon>
        <taxon>Bacteroidota</taxon>
        <taxon>Flavobacteriia</taxon>
        <taxon>Flavobacteriales</taxon>
        <taxon>Flavobacteriaceae</taxon>
        <taxon>Wenyingzhuangia</taxon>
    </lineage>
</organism>
<dbReference type="InterPro" id="IPR011622">
    <property type="entry name" value="7TMR_DISM_rcpt_extracell_dom2"/>
</dbReference>
<evidence type="ECO:0000256" key="4">
    <source>
        <dbReference type="SAM" id="Phobius"/>
    </source>
</evidence>
<dbReference type="Pfam" id="PF00196">
    <property type="entry name" value="GerE"/>
    <property type="match status" value="1"/>
</dbReference>
<dbReference type="InterPro" id="IPR011623">
    <property type="entry name" value="7TMR_DISM_rcpt_extracell_dom1"/>
</dbReference>
<dbReference type="SUPFAM" id="SSF46894">
    <property type="entry name" value="C-terminal effector domain of the bipartite response regulators"/>
    <property type="match status" value="1"/>
</dbReference>
<sequence length="466" mass="55624">MDLSIKFSLLFCLLFQSIYPQDKLIIDHEFKSKVCTHDLYYVLDTSKKLELEEIVNDAEFAINKESFFRQTDLRLWYKLKVKNVSKETKNLVFSINAECFNDLEVYQYTNHQAQQIYSLKDIKEKDIQISTSITNNELVEYYFKVDFTKSTYFPLEIFEKEEFLKHKTQNQLELGLFYGISFIILLINIFFYVNTKDKFYIYYSFLLLSIILILAEIDGFFADFFFVRYIDVFLQLMLVIFLTLFTNEAVGIKKFYPKIITIIFLLISLNTFFYIVFALNDNTLWYSVGKVLNTTILVIYLFLGFLLFNKQVYARFLVIGYLILFISNILYILPFDFGVYYFDFSNRYLKMSSLFEMVVFLYAISYRNGVIKNNLIENIKKSDTSKKKSNEEIFESFIKKHNLTLRETEIVNYILLGKTNKEISEKLFVQEVTVKYHISNIFRKLDIKKRTELTPMFLKFKSDQEI</sequence>
<feature type="transmembrane region" description="Helical" evidence="4">
    <location>
        <begin position="291"/>
        <end position="309"/>
    </location>
</feature>
<dbReference type="PROSITE" id="PS00622">
    <property type="entry name" value="HTH_LUXR_1"/>
    <property type="match status" value="1"/>
</dbReference>
<name>A0ABT8VPI1_9FLAO</name>
<dbReference type="InterPro" id="IPR000792">
    <property type="entry name" value="Tscrpt_reg_LuxR_C"/>
</dbReference>
<evidence type="ECO:0000256" key="3">
    <source>
        <dbReference type="ARBA" id="ARBA00023163"/>
    </source>
</evidence>
<feature type="transmembrane region" description="Helical" evidence="4">
    <location>
        <begin position="259"/>
        <end position="279"/>
    </location>
</feature>
<keyword evidence="1" id="KW-0805">Transcription regulation</keyword>
<keyword evidence="7" id="KW-1185">Reference proteome</keyword>
<reference evidence="6" key="1">
    <citation type="submission" date="2023-07" db="EMBL/GenBank/DDBJ databases">
        <title>Wenyingzhuangia sp. chi5 genome sequencing and assembly.</title>
        <authorList>
            <person name="Park S."/>
        </authorList>
    </citation>
    <scope>NUCLEOTIDE SEQUENCE</scope>
    <source>
        <strain evidence="6">Chi5</strain>
    </source>
</reference>
<keyword evidence="4" id="KW-0812">Transmembrane</keyword>
<feature type="transmembrane region" description="Helical" evidence="4">
    <location>
        <begin position="348"/>
        <end position="366"/>
    </location>
</feature>
<evidence type="ECO:0000313" key="6">
    <source>
        <dbReference type="EMBL" id="MDO3693890.1"/>
    </source>
</evidence>
<dbReference type="PRINTS" id="PR00038">
    <property type="entry name" value="HTHLUXR"/>
</dbReference>
<dbReference type="PANTHER" id="PTHR44688">
    <property type="entry name" value="DNA-BINDING TRANSCRIPTIONAL ACTIVATOR DEVR_DOSR"/>
    <property type="match status" value="1"/>
</dbReference>
<keyword evidence="4" id="KW-0472">Membrane</keyword>